<evidence type="ECO:0000313" key="1">
    <source>
        <dbReference type="EMBL" id="GAA1532784.1"/>
    </source>
</evidence>
<dbReference type="RefSeq" id="WP_346029477.1">
    <property type="nucleotide sequence ID" value="NZ_BAAANV010000013.1"/>
</dbReference>
<proteinExistence type="predicted"/>
<organism evidence="1 2">
    <name type="scientific">Dermacoccus barathri</name>
    <dbReference type="NCBI Taxonomy" id="322601"/>
    <lineage>
        <taxon>Bacteria</taxon>
        <taxon>Bacillati</taxon>
        <taxon>Actinomycetota</taxon>
        <taxon>Actinomycetes</taxon>
        <taxon>Micrococcales</taxon>
        <taxon>Dermacoccaceae</taxon>
        <taxon>Dermacoccus</taxon>
    </lineage>
</organism>
<comment type="caution">
    <text evidence="1">The sequence shown here is derived from an EMBL/GenBank/DDBJ whole genome shotgun (WGS) entry which is preliminary data.</text>
</comment>
<reference evidence="1 2" key="1">
    <citation type="journal article" date="2019" name="Int. J. Syst. Evol. Microbiol.">
        <title>The Global Catalogue of Microorganisms (GCM) 10K type strain sequencing project: providing services to taxonomists for standard genome sequencing and annotation.</title>
        <authorList>
            <consortium name="The Broad Institute Genomics Platform"/>
            <consortium name="The Broad Institute Genome Sequencing Center for Infectious Disease"/>
            <person name="Wu L."/>
            <person name="Ma J."/>
        </authorList>
    </citation>
    <scope>NUCLEOTIDE SEQUENCE [LARGE SCALE GENOMIC DNA]</scope>
    <source>
        <strain evidence="1 2">JCM 14588</strain>
    </source>
</reference>
<keyword evidence="2" id="KW-1185">Reference proteome</keyword>
<dbReference type="NCBIfam" id="TIGR02547">
    <property type="entry name" value="casA_cse1"/>
    <property type="match status" value="1"/>
</dbReference>
<sequence length="562" mass="61108">MSDRTFNLLDEPWVSVRYLDGGTGELGLVGLFREAHMIAALSGEMPTQDVAIQRLLLAVLRRAIHSAVDDADDLSTYWGELHRSERLPDEEISTYLERYRDRFDLCSREYPFMQVPGDTASKHSGLQKIIADLPDSEDKQLFTTRAGQGAARLGLAEAARWLVHVHAFDPSGIKTGLVGDSRVKGGKGYPSKGAGLAWSGNCGIIMARGETLKESLLLNLVLSNLDPNDLPPWELPQDGPGIREVKRGVPAQPIGPTQAMTWQSRRVILHFDEGFHAVVNVTIGNGDPVPPQNQWAIEDHTAWRYSANQSKKGLDVFFPAGADPERRFWRGISGVLAVEPTRGRVVSKAPPRQAPGVVSWLASLVDGQALTKGQFVPLVLTGAVYGTQNSMIDTTVSDELTLPAAVLHNLSLRHSAVNAVSDAESAVVVLRGLARDLCRAAGVNDTDGAADDASRRAYAALERSYRGWLLTLLPDADRDLREQAWQRQVRDVVRGVAVELVRDAGSAALVGRAVKRMGSDAVDHLDVGSSWGRFEWGLRRALTNLGKGASVPEPSVKEHSDG</sequence>
<dbReference type="Gene3D" id="1.10.132.100">
    <property type="match status" value="1"/>
</dbReference>
<accession>A0ABN2B4L3</accession>
<gene>
    <name evidence="1" type="primary">casA</name>
    <name evidence="1" type="ORF">GCM10009762_03370</name>
</gene>
<dbReference type="Pfam" id="PF09481">
    <property type="entry name" value="CRISPR_Cse1"/>
    <property type="match status" value="1"/>
</dbReference>
<dbReference type="Proteomes" id="UP001501288">
    <property type="component" value="Unassembled WGS sequence"/>
</dbReference>
<dbReference type="EMBL" id="BAAANV010000013">
    <property type="protein sequence ID" value="GAA1532784.1"/>
    <property type="molecule type" value="Genomic_DNA"/>
</dbReference>
<evidence type="ECO:0000313" key="2">
    <source>
        <dbReference type="Proteomes" id="UP001501288"/>
    </source>
</evidence>
<dbReference type="InterPro" id="IPR013381">
    <property type="entry name" value="CRISPR-assoc_prot_Cse1"/>
</dbReference>
<dbReference type="CDD" id="cd09729">
    <property type="entry name" value="Cse1_I-E"/>
    <property type="match status" value="1"/>
</dbReference>
<protein>
    <submittedName>
        <fullName evidence="1">Type I-E CRISPR-associated protein Cse1/CasA</fullName>
    </submittedName>
</protein>
<name>A0ABN2B4L3_9MICO</name>